<organism evidence="3 4">
    <name type="scientific">Antribacter soli</name>
    <dbReference type="NCBI Taxonomy" id="2910976"/>
    <lineage>
        <taxon>Bacteria</taxon>
        <taxon>Bacillati</taxon>
        <taxon>Actinomycetota</taxon>
        <taxon>Actinomycetes</taxon>
        <taxon>Micrococcales</taxon>
        <taxon>Promicromonosporaceae</taxon>
        <taxon>Antribacter</taxon>
    </lineage>
</organism>
<dbReference type="InterPro" id="IPR019606">
    <property type="entry name" value="GerMN"/>
</dbReference>
<evidence type="ECO:0000313" key="3">
    <source>
        <dbReference type="EMBL" id="MCF4120162.1"/>
    </source>
</evidence>
<dbReference type="RefSeq" id="WP_236087875.1">
    <property type="nucleotide sequence ID" value="NZ_JAKGSG010000015.1"/>
</dbReference>
<proteinExistence type="predicted"/>
<accession>A0AA41QDK5</accession>
<dbReference type="AlphaFoldDB" id="A0AA41QDK5"/>
<dbReference type="SMART" id="SM00909">
    <property type="entry name" value="Germane"/>
    <property type="match status" value="1"/>
</dbReference>
<feature type="domain" description="GerMN" evidence="2">
    <location>
        <begin position="230"/>
        <end position="322"/>
    </location>
</feature>
<evidence type="ECO:0000259" key="2">
    <source>
        <dbReference type="SMART" id="SM00909"/>
    </source>
</evidence>
<dbReference type="Pfam" id="PF25976">
    <property type="entry name" value="LpqB_N"/>
    <property type="match status" value="1"/>
</dbReference>
<dbReference type="Proteomes" id="UP001165405">
    <property type="component" value="Unassembled WGS sequence"/>
</dbReference>
<dbReference type="Pfam" id="PF10647">
    <property type="entry name" value="Gmad1"/>
    <property type="match status" value="1"/>
</dbReference>
<dbReference type="InterPro" id="IPR018910">
    <property type="entry name" value="LpqB_C"/>
</dbReference>
<dbReference type="EMBL" id="JAKGSG010000015">
    <property type="protein sequence ID" value="MCF4120162.1"/>
    <property type="molecule type" value="Genomic_DNA"/>
</dbReference>
<keyword evidence="4" id="KW-1185">Reference proteome</keyword>
<sequence length="589" mass="61414">MLRPGTLAARRPADAGRGRRTARRVAAAVAALVAVAPAALAGCSSIPTSGDVRLGEGGVVDEGEIVNLPYGPRDGADPHDVVEGFLTAAQAGPNNPQQFTTAKEFLFGDQAAAWDPTATVAVYEGDILVEADAVDENATVATVHATVSVAATLDAHGFYTEEAVPVPVETEFGLVREAGGQWRISALDDGMFILDALFATSFRETRLYFPTTDHRFWVPDQRWFPRNGWRTEAVREVLAGPPAWLQGAAVGTVPDGTALDVSAVPVNEETGRAEVRLTAPFAQMETADRALFAAQLSATLADGRATQPVTLYADSVEQPVPDEPAPRAVRTEGEPLVLLDGVLHTVTDRRLVPFERDVTWDGVADPTALAAGPAATPIVVRDGTSRIVRLTDGGGVVTTGANLVAPSVDRFGTVWTSGEPGTLQAVDPDGTVHVVTADWLSGRAVTGLRVSPEGARIAIVSVGPTGPQIDVAGVVRGVDGVPGLGGPVRVARTVPDAREVQWSGSTSLLVLTWDVTGRSAIWSVGVGGLSTSTGRSRELSGVAGPQQLAAGVNDLGIYAINEAGTLVVRQVSGQWARIQDGVRLVAFQG</sequence>
<evidence type="ECO:0000256" key="1">
    <source>
        <dbReference type="SAM" id="MobiDB-lite"/>
    </source>
</evidence>
<comment type="caution">
    <text evidence="3">The sequence shown here is derived from an EMBL/GenBank/DDBJ whole genome shotgun (WGS) entry which is preliminary data.</text>
</comment>
<evidence type="ECO:0000313" key="4">
    <source>
        <dbReference type="Proteomes" id="UP001165405"/>
    </source>
</evidence>
<name>A0AA41QDK5_9MICO</name>
<protein>
    <submittedName>
        <fullName evidence="3">LpqB family beta-propeller domain-containing protein</fullName>
    </submittedName>
</protein>
<feature type="region of interest" description="Disordered" evidence="1">
    <location>
        <begin position="1"/>
        <end position="20"/>
    </location>
</feature>
<dbReference type="SUPFAM" id="SSF75011">
    <property type="entry name" value="3-carboxy-cis,cis-mucoante lactonizing enzyme"/>
    <property type="match status" value="1"/>
</dbReference>
<reference evidence="3" key="1">
    <citation type="submission" date="2022-01" db="EMBL/GenBank/DDBJ databases">
        <title>Antribacter sp. nov., isolated from Guizhou of China.</title>
        <authorList>
            <person name="Chengliang C."/>
            <person name="Ya Z."/>
        </authorList>
    </citation>
    <scope>NUCLEOTIDE SEQUENCE</scope>
    <source>
        <strain evidence="3">KLBMP 9083</strain>
    </source>
</reference>
<dbReference type="InterPro" id="IPR059026">
    <property type="entry name" value="LpqB_N"/>
</dbReference>
<gene>
    <name evidence="3" type="ORF">L1785_04140</name>
</gene>